<name>A0ABV3N3G7_9GAMM</name>
<evidence type="ECO:0000313" key="4">
    <source>
        <dbReference type="EMBL" id="MEW5290312.1"/>
    </source>
</evidence>
<dbReference type="InterPro" id="IPR036410">
    <property type="entry name" value="HSP_DnaJ_Cys-rich_dom_sf"/>
</dbReference>
<organism evidence="4 5">
    <name type="scientific">Erwinia papayae</name>
    <dbReference type="NCBI Taxonomy" id="206499"/>
    <lineage>
        <taxon>Bacteria</taxon>
        <taxon>Pseudomonadati</taxon>
        <taxon>Pseudomonadota</taxon>
        <taxon>Gammaproteobacteria</taxon>
        <taxon>Enterobacterales</taxon>
        <taxon>Erwiniaceae</taxon>
        <taxon>Erwinia</taxon>
    </lineage>
</organism>
<dbReference type="Proteomes" id="UP001554567">
    <property type="component" value="Unassembled WGS sequence"/>
</dbReference>
<evidence type="ECO:0000256" key="1">
    <source>
        <dbReference type="ARBA" id="ARBA00023015"/>
    </source>
</evidence>
<sequence length="259" mass="28476">MKLESAVKYFSPKSQNFTDTSRATASDSLTGTDLMGAIGYCQSKAGFGVSAFLAKTGVSNDDRYRTIEQLLSYAHRTAPKLVIRAAGAKLGKCLVILSKLAFEEYSRSAATTSACKSCGGEGFNLVQREVVKYAGYINLSGEEVIPPRTEIELVRERCQPCKGKGKVTARCRCNGTGRVRDLAESARQGAPVDRECERCSGRGFKRMPAARAFQAVTLLLPELTQSSWSRNWKPFFEQLVAKCEIEENYADMAFKKITC</sequence>
<evidence type="ECO:0000256" key="3">
    <source>
        <dbReference type="ARBA" id="ARBA00023163"/>
    </source>
</evidence>
<accession>A0ABV3N3G7</accession>
<reference evidence="4 5" key="1">
    <citation type="submission" date="2024-07" db="EMBL/GenBank/DDBJ databases">
        <authorList>
            <person name="Dulla G.F.J."/>
            <person name="Delorm J.G."/>
        </authorList>
    </citation>
    <scope>NUCLEOTIDE SEQUENCE [LARGE SCALE GENOMIC DNA]</scope>
    <source>
        <strain evidence="4 5">JGD 233</strain>
    </source>
</reference>
<evidence type="ECO:0000256" key="2">
    <source>
        <dbReference type="ARBA" id="ARBA00023125"/>
    </source>
</evidence>
<gene>
    <name evidence="4" type="ORF">ABW286_14150</name>
</gene>
<comment type="caution">
    <text evidence="4">The sequence shown here is derived from an EMBL/GenBank/DDBJ whole genome shotgun (WGS) entry which is preliminary data.</text>
</comment>
<keyword evidence="1" id="KW-0805">Transcription regulation</keyword>
<keyword evidence="5" id="KW-1185">Reference proteome</keyword>
<dbReference type="EMBL" id="JBFKZN010000006">
    <property type="protein sequence ID" value="MEW5290312.1"/>
    <property type="molecule type" value="Genomic_DNA"/>
</dbReference>
<dbReference type="Pfam" id="PF03589">
    <property type="entry name" value="Antiterm"/>
    <property type="match status" value="2"/>
</dbReference>
<dbReference type="InterPro" id="IPR003222">
    <property type="entry name" value="Antitermntn"/>
</dbReference>
<dbReference type="InterPro" id="IPR038500">
    <property type="entry name" value="Antitermination_sf"/>
</dbReference>
<dbReference type="SUPFAM" id="SSF57938">
    <property type="entry name" value="DnaJ/Hsp40 cysteine-rich domain"/>
    <property type="match status" value="1"/>
</dbReference>
<protein>
    <submittedName>
        <fullName evidence="4">Antitermination protein</fullName>
    </submittedName>
</protein>
<keyword evidence="3" id="KW-0804">Transcription</keyword>
<dbReference type="HAMAP" id="MF_04158">
    <property type="entry name" value="Antitermination_lambda"/>
    <property type="match status" value="1"/>
</dbReference>
<proteinExistence type="inferred from homology"/>
<keyword evidence="2" id="KW-0238">DNA-binding</keyword>
<dbReference type="RefSeq" id="WP_367167857.1">
    <property type="nucleotide sequence ID" value="NZ_JBFKZN010000006.1"/>
</dbReference>
<evidence type="ECO:0000313" key="5">
    <source>
        <dbReference type="Proteomes" id="UP001554567"/>
    </source>
</evidence>
<dbReference type="Gene3D" id="1.10.274.110">
    <property type="match status" value="2"/>
</dbReference>